<dbReference type="Proteomes" id="UP001177003">
    <property type="component" value="Chromosome 7"/>
</dbReference>
<feature type="compositionally biased region" description="Basic residues" evidence="1">
    <location>
        <begin position="119"/>
        <end position="130"/>
    </location>
</feature>
<feature type="compositionally biased region" description="Acidic residues" evidence="1">
    <location>
        <begin position="146"/>
        <end position="156"/>
    </location>
</feature>
<organism evidence="2 3">
    <name type="scientific">Lactuca saligna</name>
    <name type="common">Willowleaf lettuce</name>
    <dbReference type="NCBI Taxonomy" id="75948"/>
    <lineage>
        <taxon>Eukaryota</taxon>
        <taxon>Viridiplantae</taxon>
        <taxon>Streptophyta</taxon>
        <taxon>Embryophyta</taxon>
        <taxon>Tracheophyta</taxon>
        <taxon>Spermatophyta</taxon>
        <taxon>Magnoliopsida</taxon>
        <taxon>eudicotyledons</taxon>
        <taxon>Gunneridae</taxon>
        <taxon>Pentapetalae</taxon>
        <taxon>asterids</taxon>
        <taxon>campanulids</taxon>
        <taxon>Asterales</taxon>
        <taxon>Asteraceae</taxon>
        <taxon>Cichorioideae</taxon>
        <taxon>Cichorieae</taxon>
        <taxon>Lactucinae</taxon>
        <taxon>Lactuca</taxon>
    </lineage>
</organism>
<keyword evidence="3" id="KW-1185">Reference proteome</keyword>
<accession>A0AA35ZLX0</accession>
<evidence type="ECO:0000313" key="3">
    <source>
        <dbReference type="Proteomes" id="UP001177003"/>
    </source>
</evidence>
<feature type="compositionally biased region" description="Low complexity" evidence="1">
    <location>
        <begin position="54"/>
        <end position="63"/>
    </location>
</feature>
<feature type="region of interest" description="Disordered" evidence="1">
    <location>
        <begin position="1"/>
        <end position="220"/>
    </location>
</feature>
<dbReference type="PANTHER" id="PTHR36808:SF1">
    <property type="entry name" value="TRANSCRIPTIONAL REGULATOR ATRX-LIKE PROTEIN"/>
    <property type="match status" value="1"/>
</dbReference>
<feature type="compositionally biased region" description="Basic residues" evidence="1">
    <location>
        <begin position="25"/>
        <end position="39"/>
    </location>
</feature>
<reference evidence="2" key="1">
    <citation type="submission" date="2023-04" db="EMBL/GenBank/DDBJ databases">
        <authorList>
            <person name="Vijverberg K."/>
            <person name="Xiong W."/>
            <person name="Schranz E."/>
        </authorList>
    </citation>
    <scope>NUCLEOTIDE SEQUENCE</scope>
</reference>
<dbReference type="PANTHER" id="PTHR36808">
    <property type="entry name" value="TRANSCRIPTIONAL REGULATOR ATRX-LIKE PROTEIN"/>
    <property type="match status" value="1"/>
</dbReference>
<proteinExistence type="predicted"/>
<dbReference type="EMBL" id="OX465083">
    <property type="protein sequence ID" value="CAI9295073.1"/>
    <property type="molecule type" value="Genomic_DNA"/>
</dbReference>
<evidence type="ECO:0000313" key="2">
    <source>
        <dbReference type="EMBL" id="CAI9295073.1"/>
    </source>
</evidence>
<feature type="region of interest" description="Disordered" evidence="1">
    <location>
        <begin position="304"/>
        <end position="377"/>
    </location>
</feature>
<feature type="compositionally biased region" description="Basic residues" evidence="1">
    <location>
        <begin position="8"/>
        <end position="18"/>
    </location>
</feature>
<feature type="compositionally biased region" description="Basic residues" evidence="1">
    <location>
        <begin position="163"/>
        <end position="174"/>
    </location>
</feature>
<feature type="compositionally biased region" description="Polar residues" evidence="1">
    <location>
        <begin position="313"/>
        <end position="333"/>
    </location>
</feature>
<gene>
    <name evidence="2" type="ORF">LSALG_LOCUS34032</name>
</gene>
<evidence type="ECO:0000256" key="1">
    <source>
        <dbReference type="SAM" id="MobiDB-lite"/>
    </source>
</evidence>
<feature type="compositionally biased region" description="Basic and acidic residues" evidence="1">
    <location>
        <begin position="346"/>
        <end position="355"/>
    </location>
</feature>
<sequence length="408" mass="46688">MGKSGSSSKKKYSKKKSLKISSEARRKKTSRRNKSKKLSRHDDSYSSYSDDDSTSSSLISSSSSEDEYKSRKSRSRTRNEVKGSKKRSRRRSYSEDSSSDSLPVKKRRRSKKKSDSDKKNKKKIKKKKKSRRDDYISDSASCSTCGDEDSSSDEDTNTIKGKNGNRKNRNRHMRSSSPYKDDDDDNIENVTMENNPRRLKSVITIATQPENEEGDDMKRYDEVKEEMVYDYDHDYDYPSCKSNDSNDGEPKKELVDNNNNISVMSKEKDNLESGVDDLESILRQKALENLSRFRVLQRSRFTWRRDEHEKTDTTYSGPDSSGSQPKLQSADLSSTERVENIINTHENVEVKKSTDGVETPSSASGSNEASQFEKKTMSVMRGGEMVQVSYKVYIPNRAPALARRQLKR</sequence>
<name>A0AA35ZLX0_LACSI</name>
<feature type="region of interest" description="Disordered" evidence="1">
    <location>
        <begin position="234"/>
        <end position="259"/>
    </location>
</feature>
<dbReference type="AlphaFoldDB" id="A0AA35ZLX0"/>
<protein>
    <submittedName>
        <fullName evidence="2">Uncharacterized protein</fullName>
    </submittedName>
</protein>
<feature type="compositionally biased region" description="Polar residues" evidence="1">
    <location>
        <begin position="359"/>
        <end position="370"/>
    </location>
</feature>